<dbReference type="Pfam" id="PF16187">
    <property type="entry name" value="Peptidase_M16_M"/>
    <property type="match status" value="1"/>
</dbReference>
<dbReference type="GO" id="GO:0004222">
    <property type="term" value="F:metalloendopeptidase activity"/>
    <property type="evidence" value="ECO:0007669"/>
    <property type="project" value="InterPro"/>
</dbReference>
<dbReference type="InterPro" id="IPR001431">
    <property type="entry name" value="Pept_M16_Zn_BS"/>
</dbReference>
<dbReference type="OMA" id="VEPWYCT"/>
<evidence type="ECO:0000313" key="13">
    <source>
        <dbReference type="EMBL" id="CDW84143.1"/>
    </source>
</evidence>
<dbReference type="InterPro" id="IPR007863">
    <property type="entry name" value="Peptidase_M16_C"/>
</dbReference>
<dbReference type="Pfam" id="PF05193">
    <property type="entry name" value="Peptidase_M16_C"/>
    <property type="match status" value="1"/>
</dbReference>
<gene>
    <name evidence="13" type="primary">Contig2808.g3008</name>
    <name evidence="13" type="ORF">STYLEM_13200</name>
</gene>
<dbReference type="InterPro" id="IPR054734">
    <property type="entry name" value="PqqF-like_C_4"/>
</dbReference>
<keyword evidence="14" id="KW-1185">Reference proteome</keyword>
<evidence type="ECO:0000259" key="10">
    <source>
        <dbReference type="Pfam" id="PF05193"/>
    </source>
</evidence>
<protein>
    <submittedName>
        <fullName evidence="13">Insulin-degrading enzyme</fullName>
    </submittedName>
</protein>
<dbReference type="AlphaFoldDB" id="A0A078ATE8"/>
<dbReference type="InterPro" id="IPR011249">
    <property type="entry name" value="Metalloenz_LuxS/M16"/>
</dbReference>
<keyword evidence="3" id="KW-0645">Protease</keyword>
<evidence type="ECO:0000259" key="9">
    <source>
        <dbReference type="Pfam" id="PF00675"/>
    </source>
</evidence>
<evidence type="ECO:0000313" key="14">
    <source>
        <dbReference type="Proteomes" id="UP000039865"/>
    </source>
</evidence>
<sequence length="966" mass="113116">MIISKKSKSDDRLYRYLRLQNNLRCLVVQDKDVEKSSACLHVGVGSLYDPPQANGLAHFLEHMLFLGTKKYPSENYYSQHIQQNGGQKNAATSENYTYYYFDVKNEAFPKAVDIFSQFFKEPLFTETATEREMNAVDSEYKKNLSDDGRRIFQMEKSVIVRPGSVLNKFSTGGMETLKHEGIRDELLKFHEDYYSSNIMRLVLVGRDSLENLEKLAVENFSDVVNKEVVLKDLSNEIVYDENSLGKLYKVVPHKNLKKILIHWNLPYSEHLWNQKPSSIISHLIGHEGPNSLLSQLIKEGLATSLQSSNSSRMDCIDQFSVSVGLTDKGEENYQRVVELVYQYINQLKQSGIPKYVFDEKKRMYELSFEYKTKQSAISYAQTLAARMLKFIEDEEFNDLLWRPHALEVFDPEELQRRMNLLTPQNSFVIFQSKKNEKEDSVLLKEKWYGTPYSIEKIPDDTISYLAKVLPSLEVNLGLPPRNEFIPQQLNEIKILRDLENTKPAFPMKISENPQVWFKQDDTFDQPFLQVNMKLQTYDCAYPVTALSQMFIVLWKACLLEFNRELSYMGSLAGIGESNGLSMEYLSWTIFSYNDVVVTKYIAETLKSLQNYDVTKEIFEDIKNLKIRSYENSLKSEPYQRIDSKLYTLIMKNNLDIPELLKALKEELDFETFVNMKNQWLRNLRIEWFVTGHITQKDAMQIVHDSEAAIKHRKITQEEIQEQRLIKLPYNYLAEYEELNADTENPNSAALAIYQYELKTPLKQAINSVLFQLLKEPFFNQLRTQQQLGYIVQCAPMITRKVIHGKFLVQSSVKDPDYLILKMNEFLLNIRDNVIPTLTDEQIETSKKAIINSLQQKDLNLGQEAGRYWDEILTGDYEFSSREIKIEALRQVQKQDVIEYFNELFFNNPKRLNLKFYSHGHFDNKDELNANIQANQKFYQDNCKIFKQEKIENYRQFKLSHFQFPRL</sequence>
<dbReference type="FunFam" id="3.30.830.10:FF:000012">
    <property type="entry name" value="Protease 3"/>
    <property type="match status" value="1"/>
</dbReference>
<dbReference type="PANTHER" id="PTHR43690:SF18">
    <property type="entry name" value="INSULIN-DEGRADING ENZYME-RELATED"/>
    <property type="match status" value="1"/>
</dbReference>
<evidence type="ECO:0000256" key="8">
    <source>
        <dbReference type="RuleBase" id="RU004447"/>
    </source>
</evidence>
<keyword evidence="7" id="KW-0482">Metalloprotease</keyword>
<dbReference type="Pfam" id="PF22456">
    <property type="entry name" value="PqqF-like_C_4"/>
    <property type="match status" value="1"/>
</dbReference>
<dbReference type="GO" id="GO:0005737">
    <property type="term" value="C:cytoplasm"/>
    <property type="evidence" value="ECO:0007669"/>
    <property type="project" value="UniProtKB-ARBA"/>
</dbReference>
<dbReference type="InterPro" id="IPR032632">
    <property type="entry name" value="Peptidase_M16_M"/>
</dbReference>
<name>A0A078ATE8_STYLE</name>
<comment type="cofactor">
    <cofactor evidence="1">
        <name>Zn(2+)</name>
        <dbReference type="ChEBI" id="CHEBI:29105"/>
    </cofactor>
</comment>
<evidence type="ECO:0000256" key="7">
    <source>
        <dbReference type="ARBA" id="ARBA00023049"/>
    </source>
</evidence>
<evidence type="ECO:0000256" key="2">
    <source>
        <dbReference type="ARBA" id="ARBA00007261"/>
    </source>
</evidence>
<evidence type="ECO:0000256" key="1">
    <source>
        <dbReference type="ARBA" id="ARBA00001947"/>
    </source>
</evidence>
<dbReference type="EMBL" id="CCKQ01012519">
    <property type="protein sequence ID" value="CDW84143.1"/>
    <property type="molecule type" value="Genomic_DNA"/>
</dbReference>
<dbReference type="GO" id="GO:0006508">
    <property type="term" value="P:proteolysis"/>
    <property type="evidence" value="ECO:0007669"/>
    <property type="project" value="UniProtKB-KW"/>
</dbReference>
<dbReference type="FunFam" id="3.30.830.10:FF:000005">
    <property type="entry name" value="nardilysin isoform X1"/>
    <property type="match status" value="1"/>
</dbReference>
<feature type="domain" description="Peptidase M16 middle/third" evidence="11">
    <location>
        <begin position="368"/>
        <end position="662"/>
    </location>
</feature>
<keyword evidence="4" id="KW-0479">Metal-binding</keyword>
<feature type="domain" description="Coenzyme PQQ synthesis protein F-like C-terminal lobe" evidence="12">
    <location>
        <begin position="769"/>
        <end position="868"/>
    </location>
</feature>
<dbReference type="OrthoDB" id="952271at2759"/>
<keyword evidence="6" id="KW-0862">Zinc</keyword>
<dbReference type="InParanoid" id="A0A078ATE8"/>
<evidence type="ECO:0000256" key="4">
    <source>
        <dbReference type="ARBA" id="ARBA00022723"/>
    </source>
</evidence>
<dbReference type="SUPFAM" id="SSF63411">
    <property type="entry name" value="LuxS/MPP-like metallohydrolase"/>
    <property type="match status" value="4"/>
</dbReference>
<dbReference type="Pfam" id="PF00675">
    <property type="entry name" value="Peptidase_M16"/>
    <property type="match status" value="1"/>
</dbReference>
<dbReference type="InterPro" id="IPR050626">
    <property type="entry name" value="Peptidase_M16"/>
</dbReference>
<comment type="similarity">
    <text evidence="2 8">Belongs to the peptidase M16 family.</text>
</comment>
<dbReference type="MEROPS" id="M16.A09"/>
<proteinExistence type="inferred from homology"/>
<evidence type="ECO:0000256" key="5">
    <source>
        <dbReference type="ARBA" id="ARBA00022801"/>
    </source>
</evidence>
<accession>A0A078ATE8</accession>
<dbReference type="PROSITE" id="PS00143">
    <property type="entry name" value="INSULINASE"/>
    <property type="match status" value="1"/>
</dbReference>
<dbReference type="InterPro" id="IPR011765">
    <property type="entry name" value="Pept_M16_N"/>
</dbReference>
<evidence type="ECO:0000259" key="12">
    <source>
        <dbReference type="Pfam" id="PF22456"/>
    </source>
</evidence>
<dbReference type="PANTHER" id="PTHR43690">
    <property type="entry name" value="NARDILYSIN"/>
    <property type="match status" value="1"/>
</dbReference>
<evidence type="ECO:0000259" key="11">
    <source>
        <dbReference type="Pfam" id="PF16187"/>
    </source>
</evidence>
<feature type="domain" description="Peptidase M16 C-terminal" evidence="10">
    <location>
        <begin position="183"/>
        <end position="363"/>
    </location>
</feature>
<feature type="domain" description="Peptidase M16 N-terminal" evidence="9">
    <location>
        <begin position="27"/>
        <end position="158"/>
    </location>
</feature>
<dbReference type="Proteomes" id="UP000039865">
    <property type="component" value="Unassembled WGS sequence"/>
</dbReference>
<dbReference type="Gene3D" id="3.30.830.10">
    <property type="entry name" value="Metalloenzyme, LuxS/M16 peptidase-like"/>
    <property type="match status" value="4"/>
</dbReference>
<reference evidence="13 14" key="1">
    <citation type="submission" date="2014-06" db="EMBL/GenBank/DDBJ databases">
        <authorList>
            <person name="Swart Estienne"/>
        </authorList>
    </citation>
    <scope>NUCLEOTIDE SEQUENCE [LARGE SCALE GENOMIC DNA]</scope>
    <source>
        <strain evidence="13 14">130c</strain>
    </source>
</reference>
<evidence type="ECO:0000256" key="6">
    <source>
        <dbReference type="ARBA" id="ARBA00022833"/>
    </source>
</evidence>
<evidence type="ECO:0000256" key="3">
    <source>
        <dbReference type="ARBA" id="ARBA00022670"/>
    </source>
</evidence>
<keyword evidence="5" id="KW-0378">Hydrolase</keyword>
<organism evidence="13 14">
    <name type="scientific">Stylonychia lemnae</name>
    <name type="common">Ciliate</name>
    <dbReference type="NCBI Taxonomy" id="5949"/>
    <lineage>
        <taxon>Eukaryota</taxon>
        <taxon>Sar</taxon>
        <taxon>Alveolata</taxon>
        <taxon>Ciliophora</taxon>
        <taxon>Intramacronucleata</taxon>
        <taxon>Spirotrichea</taxon>
        <taxon>Stichotrichia</taxon>
        <taxon>Sporadotrichida</taxon>
        <taxon>Oxytrichidae</taxon>
        <taxon>Stylonychinae</taxon>
        <taxon>Stylonychia</taxon>
    </lineage>
</organism>
<dbReference type="GO" id="GO:0046872">
    <property type="term" value="F:metal ion binding"/>
    <property type="evidence" value="ECO:0007669"/>
    <property type="project" value="UniProtKB-KW"/>
</dbReference>